<dbReference type="GO" id="GO:0016740">
    <property type="term" value="F:transferase activity"/>
    <property type="evidence" value="ECO:0007669"/>
    <property type="project" value="UniProtKB-KW"/>
</dbReference>
<reference evidence="3" key="1">
    <citation type="submission" date="2018-06" db="EMBL/GenBank/DDBJ databases">
        <authorList>
            <person name="Zhirakovskaya E."/>
        </authorList>
    </citation>
    <scope>NUCLEOTIDE SEQUENCE</scope>
</reference>
<dbReference type="InterPro" id="IPR020019">
    <property type="entry name" value="AcTrfase_PglD-like"/>
</dbReference>
<dbReference type="Gene3D" id="2.160.10.10">
    <property type="entry name" value="Hexapeptide repeat proteins"/>
    <property type="match status" value="1"/>
</dbReference>
<dbReference type="Gene3D" id="3.40.50.20">
    <property type="match status" value="1"/>
</dbReference>
<dbReference type="InterPro" id="IPR041561">
    <property type="entry name" value="PglD_N"/>
</dbReference>
<dbReference type="PANTHER" id="PTHR43300">
    <property type="entry name" value="ACETYLTRANSFERASE"/>
    <property type="match status" value="1"/>
</dbReference>
<organism evidence="3">
    <name type="scientific">hydrothermal vent metagenome</name>
    <dbReference type="NCBI Taxonomy" id="652676"/>
    <lineage>
        <taxon>unclassified sequences</taxon>
        <taxon>metagenomes</taxon>
        <taxon>ecological metagenomes</taxon>
    </lineage>
</organism>
<dbReference type="InterPro" id="IPR001451">
    <property type="entry name" value="Hexapep"/>
</dbReference>
<dbReference type="CDD" id="cd03360">
    <property type="entry name" value="LbH_AT_putative"/>
    <property type="match status" value="1"/>
</dbReference>
<dbReference type="EMBL" id="UOFV01000145">
    <property type="protein sequence ID" value="VAW98558.1"/>
    <property type="molecule type" value="Genomic_DNA"/>
</dbReference>
<dbReference type="InterPro" id="IPR018357">
    <property type="entry name" value="Hexapep_transf_CS"/>
</dbReference>
<evidence type="ECO:0000313" key="3">
    <source>
        <dbReference type="EMBL" id="VAW98558.1"/>
    </source>
</evidence>
<evidence type="ECO:0000256" key="1">
    <source>
        <dbReference type="ARBA" id="ARBA00022679"/>
    </source>
</evidence>
<dbReference type="SUPFAM" id="SSF51161">
    <property type="entry name" value="Trimeric LpxA-like enzymes"/>
    <property type="match status" value="1"/>
</dbReference>
<protein>
    <recommendedName>
        <fullName evidence="2">PglD N-terminal domain-containing protein</fullName>
    </recommendedName>
</protein>
<dbReference type="PANTHER" id="PTHR43300:SF7">
    <property type="entry name" value="UDP-N-ACETYLBACILLOSAMINE N-ACETYLTRANSFERASE"/>
    <property type="match status" value="1"/>
</dbReference>
<dbReference type="PROSITE" id="PS00101">
    <property type="entry name" value="HEXAPEP_TRANSFERASES"/>
    <property type="match status" value="1"/>
</dbReference>
<accession>A0A3B0ZYC2</accession>
<keyword evidence="1" id="KW-0808">Transferase</keyword>
<dbReference type="InterPro" id="IPR011004">
    <property type="entry name" value="Trimer_LpxA-like_sf"/>
</dbReference>
<gene>
    <name evidence="3" type="ORF">MNBD_GAMMA19-983</name>
</gene>
<dbReference type="Pfam" id="PF00132">
    <property type="entry name" value="Hexapep"/>
    <property type="match status" value="2"/>
</dbReference>
<dbReference type="InterPro" id="IPR050179">
    <property type="entry name" value="Trans_hexapeptide_repeat"/>
</dbReference>
<feature type="domain" description="PglD N-terminal" evidence="2">
    <location>
        <begin position="5"/>
        <end position="85"/>
    </location>
</feature>
<name>A0A3B0ZYC2_9ZZZZ</name>
<sequence>MNKPLILVGGGGHAAVLTEIINDLQHTLLGFTDIQPPDDNTVLTGLNFLGDDPVILSSHSPDEISLINGLGSTGDIKHRATLFNRFIAKHYGFADIIHPTASLSPSVSYGQGLQILAGAIVNTGAQLGDNVLINSRALVEHHCIIGDHTHIASGAVLCGACQIGQSVHVGAGAVINQGITIGHGAIIASGAVVIADVPADNLAVGVPAKNRPHAR</sequence>
<dbReference type="NCBIfam" id="TIGR03570">
    <property type="entry name" value="NeuD_NnaD"/>
    <property type="match status" value="1"/>
</dbReference>
<evidence type="ECO:0000259" key="2">
    <source>
        <dbReference type="Pfam" id="PF17836"/>
    </source>
</evidence>
<proteinExistence type="predicted"/>
<dbReference type="AlphaFoldDB" id="A0A3B0ZYC2"/>
<dbReference type="Pfam" id="PF17836">
    <property type="entry name" value="PglD_N"/>
    <property type="match status" value="1"/>
</dbReference>